<dbReference type="PROSITE" id="PS51762">
    <property type="entry name" value="GH16_2"/>
    <property type="match status" value="1"/>
</dbReference>
<dbReference type="GO" id="GO:0042546">
    <property type="term" value="P:cell wall biogenesis"/>
    <property type="evidence" value="ECO:0007669"/>
    <property type="project" value="InterPro"/>
</dbReference>
<keyword evidence="10" id="KW-1185">Reference proteome</keyword>
<dbReference type="InterPro" id="IPR000757">
    <property type="entry name" value="Beta-glucanase-like"/>
</dbReference>
<organism evidence="9 10">
    <name type="scientific">Tagetes erecta</name>
    <name type="common">African marigold</name>
    <dbReference type="NCBI Taxonomy" id="13708"/>
    <lineage>
        <taxon>Eukaryota</taxon>
        <taxon>Viridiplantae</taxon>
        <taxon>Streptophyta</taxon>
        <taxon>Embryophyta</taxon>
        <taxon>Tracheophyta</taxon>
        <taxon>Spermatophyta</taxon>
        <taxon>Magnoliopsida</taxon>
        <taxon>eudicotyledons</taxon>
        <taxon>Gunneridae</taxon>
        <taxon>Pentapetalae</taxon>
        <taxon>asterids</taxon>
        <taxon>campanulids</taxon>
        <taxon>Asterales</taxon>
        <taxon>Asteraceae</taxon>
        <taxon>Asteroideae</taxon>
        <taxon>Heliantheae alliance</taxon>
        <taxon>Tageteae</taxon>
        <taxon>Tagetes</taxon>
    </lineage>
</organism>
<dbReference type="EC" id="2.4.1.207" evidence="7"/>
<feature type="active site" description="Proton donor" evidence="6">
    <location>
        <position position="107"/>
    </location>
</feature>
<feature type="signal peptide" evidence="7">
    <location>
        <begin position="1"/>
        <end position="23"/>
    </location>
</feature>
<keyword evidence="7" id="KW-0134">Cell wall</keyword>
<feature type="chain" id="PRO_5041784228" description="Xyloglucan endotransglucosylase/hydrolase" evidence="7">
    <location>
        <begin position="24"/>
        <end position="288"/>
    </location>
</feature>
<dbReference type="GO" id="GO:0004553">
    <property type="term" value="F:hydrolase activity, hydrolyzing O-glycosyl compounds"/>
    <property type="evidence" value="ECO:0007669"/>
    <property type="project" value="InterPro"/>
</dbReference>
<dbReference type="EMBL" id="JAUHHV010000001">
    <property type="protein sequence ID" value="KAK1437374.1"/>
    <property type="molecule type" value="Genomic_DNA"/>
</dbReference>
<keyword evidence="7" id="KW-0052">Apoplast</keyword>
<evidence type="ECO:0000256" key="2">
    <source>
        <dbReference type="ARBA" id="ARBA00022801"/>
    </source>
</evidence>
<keyword evidence="7" id="KW-0961">Cell wall biogenesis/degradation</keyword>
<comment type="PTM">
    <text evidence="7">Contains at least one intrachain disulfide bond essential for its enzymatic activity.</text>
</comment>
<comment type="caution">
    <text evidence="9">The sequence shown here is derived from an EMBL/GenBank/DDBJ whole genome shotgun (WGS) entry which is preliminary data.</text>
</comment>
<dbReference type="InterPro" id="IPR008264">
    <property type="entry name" value="Beta_glucanase"/>
</dbReference>
<gene>
    <name evidence="9" type="ORF">QVD17_03165</name>
</gene>
<dbReference type="PRINTS" id="PR00737">
    <property type="entry name" value="GLHYDRLASE16"/>
</dbReference>
<dbReference type="GO" id="GO:0016762">
    <property type="term" value="F:xyloglucan:xyloglucosyl transferase activity"/>
    <property type="evidence" value="ECO:0007669"/>
    <property type="project" value="UniProtKB-EC"/>
</dbReference>
<dbReference type="InterPro" id="IPR008263">
    <property type="entry name" value="GH16_AS"/>
</dbReference>
<name>A0AAD8P9I9_TARER</name>
<evidence type="ECO:0000256" key="4">
    <source>
        <dbReference type="ARBA" id="ARBA00023180"/>
    </source>
</evidence>
<protein>
    <recommendedName>
        <fullName evidence="7">Xyloglucan endotransglucosylase/hydrolase</fullName>
        <ecNumber evidence="7">2.4.1.207</ecNumber>
    </recommendedName>
</protein>
<evidence type="ECO:0000256" key="5">
    <source>
        <dbReference type="ARBA" id="ARBA00023295"/>
    </source>
</evidence>
<keyword evidence="5 7" id="KW-0326">Glycosidase</keyword>
<dbReference type="InterPro" id="IPR044791">
    <property type="entry name" value="Beta-glucanase/XTH"/>
</dbReference>
<reference evidence="9" key="1">
    <citation type="journal article" date="2023" name="bioRxiv">
        <title>Improved chromosome-level genome assembly for marigold (Tagetes erecta).</title>
        <authorList>
            <person name="Jiang F."/>
            <person name="Yuan L."/>
            <person name="Wang S."/>
            <person name="Wang H."/>
            <person name="Xu D."/>
            <person name="Wang A."/>
            <person name="Fan W."/>
        </authorList>
    </citation>
    <scope>NUCLEOTIDE SEQUENCE</scope>
    <source>
        <strain evidence="9">WSJ</strain>
        <tissue evidence="9">Leaf</tissue>
    </source>
</reference>
<evidence type="ECO:0000256" key="3">
    <source>
        <dbReference type="ARBA" id="ARBA00023157"/>
    </source>
</evidence>
<keyword evidence="7" id="KW-0964">Secreted</keyword>
<dbReference type="AlphaFoldDB" id="A0AAD8P9I9"/>
<accession>A0AAD8P9I9</accession>
<evidence type="ECO:0000313" key="10">
    <source>
        <dbReference type="Proteomes" id="UP001229421"/>
    </source>
</evidence>
<sequence length="288" mass="33501">MSLRLWTIKIMVMYGTFFVLVDATQNASFDENYDVTWGSDHVLFLNQGREVQLLLDEASGAGFTSKSYFGSGYFKMKIKLPANDSGGLVTAFYLYLNTTVHDELDFEFLGNRPGKPITLQTNIFTEGVGNREQRFKLWFDPSADFHYYQILWNHHHIVFLVDDTPIRVFKNNIVKGIGYPNRTMQVVVSLWDGSDWATDGGRIKADFSKGPFEAYFKDFNIHGCLSPLIEPNENCFSQDYWWNAEEYWVLNKHQQEAFEHVKKKHMTYNYCTDAIGRRRPKHDLECFG</sequence>
<dbReference type="GO" id="GO:0010411">
    <property type="term" value="P:xyloglucan metabolic process"/>
    <property type="evidence" value="ECO:0007669"/>
    <property type="project" value="InterPro"/>
</dbReference>
<comment type="function">
    <text evidence="7">Catalyzes xyloglucan endohydrolysis (XEH) and/or endotransglycosylation (XET). Cleaves and religates xyloglucan polymers, an essential constituent of the primary cell wall, and thereby participates in cell wall construction of growing tissues.</text>
</comment>
<feature type="domain" description="GH16" evidence="8">
    <location>
        <begin position="12"/>
        <end position="216"/>
    </location>
</feature>
<evidence type="ECO:0000313" key="9">
    <source>
        <dbReference type="EMBL" id="KAK1437374.1"/>
    </source>
</evidence>
<dbReference type="GO" id="GO:0048046">
    <property type="term" value="C:apoplast"/>
    <property type="evidence" value="ECO:0007669"/>
    <property type="project" value="UniProtKB-SubCell"/>
</dbReference>
<dbReference type="Gene3D" id="2.60.120.200">
    <property type="match status" value="1"/>
</dbReference>
<dbReference type="Pfam" id="PF06955">
    <property type="entry name" value="XET_C"/>
    <property type="match status" value="1"/>
</dbReference>
<dbReference type="Proteomes" id="UP001229421">
    <property type="component" value="Unassembled WGS sequence"/>
</dbReference>
<dbReference type="GO" id="GO:0071555">
    <property type="term" value="P:cell wall organization"/>
    <property type="evidence" value="ECO:0007669"/>
    <property type="project" value="UniProtKB-KW"/>
</dbReference>
<keyword evidence="2 7" id="KW-0378">Hydrolase</keyword>
<evidence type="ECO:0000259" key="8">
    <source>
        <dbReference type="PROSITE" id="PS51762"/>
    </source>
</evidence>
<evidence type="ECO:0000256" key="6">
    <source>
        <dbReference type="PIRSR" id="PIRSR005604-1"/>
    </source>
</evidence>
<keyword evidence="1 7" id="KW-0808">Transferase</keyword>
<dbReference type="InterPro" id="IPR013320">
    <property type="entry name" value="ConA-like_dom_sf"/>
</dbReference>
<dbReference type="PIRSF" id="PIRSF005604">
    <property type="entry name" value="XET"/>
    <property type="match status" value="1"/>
</dbReference>
<feature type="active site" description="Nucleophile" evidence="6">
    <location>
        <position position="103"/>
    </location>
</feature>
<dbReference type="CDD" id="cd02176">
    <property type="entry name" value="GH16_XET"/>
    <property type="match status" value="1"/>
</dbReference>
<dbReference type="SUPFAM" id="SSF49899">
    <property type="entry name" value="Concanavalin A-like lectins/glucanases"/>
    <property type="match status" value="1"/>
</dbReference>
<dbReference type="PROSITE" id="PS01034">
    <property type="entry name" value="GH16_1"/>
    <property type="match status" value="1"/>
</dbReference>
<dbReference type="Pfam" id="PF00722">
    <property type="entry name" value="Glyco_hydro_16"/>
    <property type="match status" value="1"/>
</dbReference>
<dbReference type="PANTHER" id="PTHR31062">
    <property type="entry name" value="XYLOGLUCAN ENDOTRANSGLUCOSYLASE/HYDROLASE PROTEIN 8-RELATED"/>
    <property type="match status" value="1"/>
</dbReference>
<keyword evidence="7" id="KW-0732">Signal</keyword>
<evidence type="ECO:0000256" key="7">
    <source>
        <dbReference type="RuleBase" id="RU361120"/>
    </source>
</evidence>
<keyword evidence="4" id="KW-0325">Glycoprotein</keyword>
<dbReference type="InterPro" id="IPR016455">
    <property type="entry name" value="XTH"/>
</dbReference>
<proteinExistence type="inferred from homology"/>
<keyword evidence="3" id="KW-1015">Disulfide bond</keyword>
<comment type="subcellular location">
    <subcellularLocation>
        <location evidence="7">Secreted</location>
        <location evidence="7">Cell wall</location>
    </subcellularLocation>
    <subcellularLocation>
        <location evidence="7">Secreted</location>
        <location evidence="7">Extracellular space</location>
        <location evidence="7">Apoplast</location>
    </subcellularLocation>
</comment>
<evidence type="ECO:0000256" key="1">
    <source>
        <dbReference type="ARBA" id="ARBA00022679"/>
    </source>
</evidence>
<comment type="similarity">
    <text evidence="7">Belongs to the glycosyl hydrolase 16 family.</text>
</comment>
<dbReference type="FunFam" id="2.60.120.200:FF:000025">
    <property type="entry name" value="Xyloglucan endotransglucosylase/hydrolase"/>
    <property type="match status" value="1"/>
</dbReference>
<dbReference type="InterPro" id="IPR010713">
    <property type="entry name" value="XET_C"/>
</dbReference>